<dbReference type="EMBL" id="BKCJ010010259">
    <property type="protein sequence ID" value="GEU90774.1"/>
    <property type="molecule type" value="Genomic_DNA"/>
</dbReference>
<dbReference type="AlphaFoldDB" id="A0A6L2P1Q4"/>
<evidence type="ECO:0000313" key="1">
    <source>
        <dbReference type="EMBL" id="GEU90774.1"/>
    </source>
</evidence>
<name>A0A6L2P1Q4_TANCI</name>
<accession>A0A6L2P1Q4</accession>
<comment type="caution">
    <text evidence="1">The sequence shown here is derived from an EMBL/GenBank/DDBJ whole genome shotgun (WGS) entry which is preliminary data.</text>
</comment>
<organism evidence="1">
    <name type="scientific">Tanacetum cinerariifolium</name>
    <name type="common">Dalmatian daisy</name>
    <name type="synonym">Chrysanthemum cinerariifolium</name>
    <dbReference type="NCBI Taxonomy" id="118510"/>
    <lineage>
        <taxon>Eukaryota</taxon>
        <taxon>Viridiplantae</taxon>
        <taxon>Streptophyta</taxon>
        <taxon>Embryophyta</taxon>
        <taxon>Tracheophyta</taxon>
        <taxon>Spermatophyta</taxon>
        <taxon>Magnoliopsida</taxon>
        <taxon>eudicotyledons</taxon>
        <taxon>Gunneridae</taxon>
        <taxon>Pentapetalae</taxon>
        <taxon>asterids</taxon>
        <taxon>campanulids</taxon>
        <taxon>Asterales</taxon>
        <taxon>Asteraceae</taxon>
        <taxon>Asteroideae</taxon>
        <taxon>Anthemideae</taxon>
        <taxon>Anthemidinae</taxon>
        <taxon>Tanacetum</taxon>
    </lineage>
</organism>
<proteinExistence type="predicted"/>
<sequence length="71" mass="8254">MGDSSKYSNISDLDDIADIDLVMQLINKEHQMQGESSRRSRKAINRERDIAEARLMADYFGPSSKYPDYYF</sequence>
<reference evidence="1" key="1">
    <citation type="journal article" date="2019" name="Sci. Rep.">
        <title>Draft genome of Tanacetum cinerariifolium, the natural source of mosquito coil.</title>
        <authorList>
            <person name="Yamashiro T."/>
            <person name="Shiraishi A."/>
            <person name="Satake H."/>
            <person name="Nakayama K."/>
        </authorList>
    </citation>
    <scope>NUCLEOTIDE SEQUENCE</scope>
</reference>
<gene>
    <name evidence="1" type="ORF">Tci_062752</name>
</gene>
<protein>
    <submittedName>
        <fullName evidence="1">Uncharacterized protein</fullName>
    </submittedName>
</protein>